<dbReference type="InterPro" id="IPR013249">
    <property type="entry name" value="RNA_pol_sigma70_r4_t2"/>
</dbReference>
<dbReference type="InterPro" id="IPR014325">
    <property type="entry name" value="RNA_pol_sigma-E_actinobac"/>
</dbReference>
<dbReference type="EMBL" id="BOMG01000021">
    <property type="protein sequence ID" value="GID52529.1"/>
    <property type="molecule type" value="Genomic_DNA"/>
</dbReference>
<keyword evidence="2" id="KW-0805">Transcription regulation</keyword>
<evidence type="ECO:0000256" key="5">
    <source>
        <dbReference type="ARBA" id="ARBA00023163"/>
    </source>
</evidence>
<evidence type="ECO:0000256" key="1">
    <source>
        <dbReference type="ARBA" id="ARBA00010641"/>
    </source>
</evidence>
<keyword evidence="3" id="KW-0731">Sigma factor</keyword>
<dbReference type="Gene3D" id="1.10.1740.10">
    <property type="match status" value="1"/>
</dbReference>
<dbReference type="PANTHER" id="PTHR43133:SF50">
    <property type="entry name" value="ECF RNA POLYMERASE SIGMA FACTOR SIGM"/>
    <property type="match status" value="1"/>
</dbReference>
<evidence type="ECO:0000256" key="2">
    <source>
        <dbReference type="ARBA" id="ARBA00023015"/>
    </source>
</evidence>
<dbReference type="Proteomes" id="UP000612282">
    <property type="component" value="Unassembled WGS sequence"/>
</dbReference>
<protein>
    <submittedName>
        <fullName evidence="8">RNA polymerase sigma24 factor</fullName>
    </submittedName>
</protein>
<evidence type="ECO:0000259" key="6">
    <source>
        <dbReference type="Pfam" id="PF04542"/>
    </source>
</evidence>
<comment type="similarity">
    <text evidence="1">Belongs to the sigma-70 factor family. ECF subfamily.</text>
</comment>
<dbReference type="InterPro" id="IPR013325">
    <property type="entry name" value="RNA_pol_sigma_r2"/>
</dbReference>
<dbReference type="InterPro" id="IPR039425">
    <property type="entry name" value="RNA_pol_sigma-70-like"/>
</dbReference>
<comment type="caution">
    <text evidence="8">The sequence shown here is derived from an EMBL/GenBank/DDBJ whole genome shotgun (WGS) entry which is preliminary data.</text>
</comment>
<dbReference type="InterPro" id="IPR013324">
    <property type="entry name" value="RNA_pol_sigma_r3/r4-like"/>
</dbReference>
<dbReference type="InterPro" id="IPR014284">
    <property type="entry name" value="RNA_pol_sigma-70_dom"/>
</dbReference>
<dbReference type="Pfam" id="PF04542">
    <property type="entry name" value="Sigma70_r2"/>
    <property type="match status" value="1"/>
</dbReference>
<keyword evidence="9" id="KW-1185">Reference proteome</keyword>
<dbReference type="Gene3D" id="1.10.10.10">
    <property type="entry name" value="Winged helix-like DNA-binding domain superfamily/Winged helix DNA-binding domain"/>
    <property type="match status" value="1"/>
</dbReference>
<dbReference type="CDD" id="cd06171">
    <property type="entry name" value="Sigma70_r4"/>
    <property type="match status" value="1"/>
</dbReference>
<name>A0ABQ3X241_9ACTN</name>
<accession>A0ABQ3X241</accession>
<organism evidence="8 9">
    <name type="scientific">Actinoplanes couchii</name>
    <dbReference type="NCBI Taxonomy" id="403638"/>
    <lineage>
        <taxon>Bacteria</taxon>
        <taxon>Bacillati</taxon>
        <taxon>Actinomycetota</taxon>
        <taxon>Actinomycetes</taxon>
        <taxon>Micromonosporales</taxon>
        <taxon>Micromonosporaceae</taxon>
        <taxon>Actinoplanes</taxon>
    </lineage>
</organism>
<dbReference type="NCBIfam" id="TIGR02983">
    <property type="entry name" value="SigE-fam_strep"/>
    <property type="match status" value="1"/>
</dbReference>
<sequence length="177" mass="19999">MREGSDDEYTEYVTARIPALRRLAYLLTGDGHRADDLVQQTITTLYVKWSRARDADHVDAYVRQMLVRTYLDERRLAWARVRLLWETPEPAPATDDGREDRELVRAALGRVSRRQQAVLVLRFYYDLPVDEVAALIGCSPGTVKTQTSRGLAALRRLLGPSLEDFPLSAARLPAASS</sequence>
<evidence type="ECO:0000259" key="7">
    <source>
        <dbReference type="Pfam" id="PF08281"/>
    </source>
</evidence>
<dbReference type="Pfam" id="PF08281">
    <property type="entry name" value="Sigma70_r4_2"/>
    <property type="match status" value="1"/>
</dbReference>
<dbReference type="InterPro" id="IPR036388">
    <property type="entry name" value="WH-like_DNA-bd_sf"/>
</dbReference>
<dbReference type="SUPFAM" id="SSF88659">
    <property type="entry name" value="Sigma3 and sigma4 domains of RNA polymerase sigma factors"/>
    <property type="match status" value="1"/>
</dbReference>
<evidence type="ECO:0000256" key="4">
    <source>
        <dbReference type="ARBA" id="ARBA00023125"/>
    </source>
</evidence>
<dbReference type="NCBIfam" id="TIGR02937">
    <property type="entry name" value="sigma70-ECF"/>
    <property type="match status" value="1"/>
</dbReference>
<keyword evidence="4" id="KW-0238">DNA-binding</keyword>
<feature type="domain" description="RNA polymerase sigma-70 region 2" evidence="6">
    <location>
        <begin position="15"/>
        <end position="78"/>
    </location>
</feature>
<dbReference type="PANTHER" id="PTHR43133">
    <property type="entry name" value="RNA POLYMERASE ECF-TYPE SIGMA FACTO"/>
    <property type="match status" value="1"/>
</dbReference>
<keyword evidence="5" id="KW-0804">Transcription</keyword>
<proteinExistence type="inferred from homology"/>
<evidence type="ECO:0000313" key="9">
    <source>
        <dbReference type="Proteomes" id="UP000612282"/>
    </source>
</evidence>
<dbReference type="InterPro" id="IPR007627">
    <property type="entry name" value="RNA_pol_sigma70_r2"/>
</dbReference>
<evidence type="ECO:0000256" key="3">
    <source>
        <dbReference type="ARBA" id="ARBA00023082"/>
    </source>
</evidence>
<evidence type="ECO:0000313" key="8">
    <source>
        <dbReference type="EMBL" id="GID52529.1"/>
    </source>
</evidence>
<dbReference type="RefSeq" id="WP_203793335.1">
    <property type="nucleotide sequence ID" value="NZ_BAAAQE010000097.1"/>
</dbReference>
<dbReference type="SUPFAM" id="SSF88946">
    <property type="entry name" value="Sigma2 domain of RNA polymerase sigma factors"/>
    <property type="match status" value="1"/>
</dbReference>
<gene>
    <name evidence="8" type="ORF">Aco03nite_009330</name>
</gene>
<reference evidence="8 9" key="1">
    <citation type="submission" date="2021-01" db="EMBL/GenBank/DDBJ databases">
        <title>Whole genome shotgun sequence of Actinoplanes couchii NBRC 106145.</title>
        <authorList>
            <person name="Komaki H."/>
            <person name="Tamura T."/>
        </authorList>
    </citation>
    <scope>NUCLEOTIDE SEQUENCE [LARGE SCALE GENOMIC DNA]</scope>
    <source>
        <strain evidence="8 9">NBRC 106145</strain>
    </source>
</reference>
<feature type="domain" description="RNA polymerase sigma factor 70 region 4 type 2" evidence="7">
    <location>
        <begin position="102"/>
        <end position="154"/>
    </location>
</feature>